<dbReference type="PANTHER" id="PTHR30349:SF41">
    <property type="entry name" value="INTEGRASE_RECOMBINASE PROTEIN MJ0367-RELATED"/>
    <property type="match status" value="1"/>
</dbReference>
<dbReference type="CDD" id="cd00397">
    <property type="entry name" value="DNA_BRE_C"/>
    <property type="match status" value="1"/>
</dbReference>
<dbReference type="PANTHER" id="PTHR30349">
    <property type="entry name" value="PHAGE INTEGRASE-RELATED"/>
    <property type="match status" value="1"/>
</dbReference>
<evidence type="ECO:0000256" key="2">
    <source>
        <dbReference type="ARBA" id="ARBA00023125"/>
    </source>
</evidence>
<name>A0ABQ3HKW0_9ACTN</name>
<feature type="domain" description="Tyr recombinase" evidence="4">
    <location>
        <begin position="145"/>
        <end position="362"/>
    </location>
</feature>
<dbReference type="PROSITE" id="PS51898">
    <property type="entry name" value="TYR_RECOMBINASE"/>
    <property type="match status" value="1"/>
</dbReference>
<comment type="caution">
    <text evidence="5">The sequence shown here is derived from an EMBL/GenBank/DDBJ whole genome shotgun (WGS) entry which is preliminary data.</text>
</comment>
<keyword evidence="2" id="KW-0238">DNA-binding</keyword>
<protein>
    <recommendedName>
        <fullName evidence="4">Tyr recombinase domain-containing protein</fullName>
    </recommendedName>
</protein>
<dbReference type="InterPro" id="IPR011010">
    <property type="entry name" value="DNA_brk_join_enz"/>
</dbReference>
<dbReference type="InterPro" id="IPR002104">
    <property type="entry name" value="Integrase_catalytic"/>
</dbReference>
<evidence type="ECO:0000313" key="5">
    <source>
        <dbReference type="EMBL" id="GHE16739.1"/>
    </source>
</evidence>
<keyword evidence="6" id="KW-1185">Reference proteome</keyword>
<dbReference type="InterPro" id="IPR050090">
    <property type="entry name" value="Tyrosine_recombinase_XerCD"/>
</dbReference>
<dbReference type="InterPro" id="IPR013762">
    <property type="entry name" value="Integrase-like_cat_sf"/>
</dbReference>
<evidence type="ECO:0000313" key="6">
    <source>
        <dbReference type="Proteomes" id="UP000597341"/>
    </source>
</evidence>
<organism evidence="5 6">
    <name type="scientific">Nocardioides flavus</name>
    <name type="common">ex Wang et al. 2016</name>
    <dbReference type="NCBI Taxonomy" id="2058780"/>
    <lineage>
        <taxon>Bacteria</taxon>
        <taxon>Bacillati</taxon>
        <taxon>Actinomycetota</taxon>
        <taxon>Actinomycetes</taxon>
        <taxon>Propionibacteriales</taxon>
        <taxon>Nocardioidaceae</taxon>
        <taxon>Nocardioides</taxon>
    </lineage>
</organism>
<dbReference type="Proteomes" id="UP000597341">
    <property type="component" value="Unassembled WGS sequence"/>
</dbReference>
<proteinExistence type="inferred from homology"/>
<dbReference type="EMBL" id="BNAD01000002">
    <property type="protein sequence ID" value="GHE16739.1"/>
    <property type="molecule type" value="Genomic_DNA"/>
</dbReference>
<dbReference type="InterPro" id="IPR010998">
    <property type="entry name" value="Integrase_recombinase_N"/>
</dbReference>
<evidence type="ECO:0000256" key="1">
    <source>
        <dbReference type="ARBA" id="ARBA00008857"/>
    </source>
</evidence>
<accession>A0ABQ3HKW0</accession>
<keyword evidence="3" id="KW-0233">DNA recombination</keyword>
<dbReference type="RefSeq" id="WP_191278613.1">
    <property type="nucleotide sequence ID" value="NZ_BNAD01000002.1"/>
</dbReference>
<sequence>MKQVTAPADSKSAAQRALRRKIDTLVTPLGSGVQPGWTVNRLAEYWLEKKTRHGHARNRTPLKSQTLWNYSDQIRRIISPALGSIRVAELDVPLLEAALDRLEDTGLSTMQGRAVLNMMCKLAVRDGALPANPMALVAAPAREPHEVELLAVDQTRRLLQVTHPDHQRIPGRRGPNRDLHDFVVLALATGARISEILAVEHEHVGLTADTPTITISGTLVEPRKGFVEKLHRQESTKTSMTRTLVLPDAALAVVRRRLDHSSWTQVKANGSDDPNPLMASGRGTWLWPSNIRTRLRAAVANTPELIGTTPHTLRRTVANHIAHTVGFDAARMQLGHSLTGSTPLSHYVAHQQQGPDLRHVLDTFFEEI</sequence>
<dbReference type="Gene3D" id="1.10.150.130">
    <property type="match status" value="1"/>
</dbReference>
<comment type="similarity">
    <text evidence="1">Belongs to the 'phage' integrase family.</text>
</comment>
<dbReference type="Pfam" id="PF00589">
    <property type="entry name" value="Phage_integrase"/>
    <property type="match status" value="1"/>
</dbReference>
<evidence type="ECO:0000256" key="3">
    <source>
        <dbReference type="ARBA" id="ARBA00023172"/>
    </source>
</evidence>
<gene>
    <name evidence="5" type="ORF">GCM10011376_13490</name>
</gene>
<dbReference type="SUPFAM" id="SSF56349">
    <property type="entry name" value="DNA breaking-rejoining enzymes"/>
    <property type="match status" value="1"/>
</dbReference>
<reference evidence="6" key="1">
    <citation type="journal article" date="2019" name="Int. J. Syst. Evol. Microbiol.">
        <title>The Global Catalogue of Microorganisms (GCM) 10K type strain sequencing project: providing services to taxonomists for standard genome sequencing and annotation.</title>
        <authorList>
            <consortium name="The Broad Institute Genomics Platform"/>
            <consortium name="The Broad Institute Genome Sequencing Center for Infectious Disease"/>
            <person name="Wu L."/>
            <person name="Ma J."/>
        </authorList>
    </citation>
    <scope>NUCLEOTIDE SEQUENCE [LARGE SCALE GENOMIC DNA]</scope>
    <source>
        <strain evidence="6">CGMCC 1.12791</strain>
    </source>
</reference>
<evidence type="ECO:0000259" key="4">
    <source>
        <dbReference type="PROSITE" id="PS51898"/>
    </source>
</evidence>
<dbReference type="Gene3D" id="1.10.443.10">
    <property type="entry name" value="Intergrase catalytic core"/>
    <property type="match status" value="1"/>
</dbReference>